<dbReference type="Proteomes" id="UP000007590">
    <property type="component" value="Chromosome"/>
</dbReference>
<dbReference type="STRING" id="929556.Solca_0242"/>
<gene>
    <name evidence="1" type="ordered locus">Solca_0242</name>
</gene>
<sequence>MKCGFNAFAMSILKIEELHILQYQLKTKRQKKRLVKEAKDKYLLKIHRSISSLYAEKRALGWVELEEPYQKGWKRSFKLRDDVKRSKKSGFYQHILDKINTTVYSDRKDFKVKKKRRSQYGYVVKVQKLFEPCEYQLKGLKLNDRELQQFCKVTSYNKLTKRWKTNYVFLEPWRFELRVEPNMITKHRAYDPLLESSIDELTNYMWKNDFNKRLRKLLDGCYGHWSAKMFEKEKYKNPMKGNSLNAFLGKEHWVLN</sequence>
<dbReference type="AlphaFoldDB" id="H8KNX6"/>
<dbReference type="KEGG" id="scn:Solca_0242"/>
<dbReference type="EMBL" id="CP003349">
    <property type="protein sequence ID" value="AFD05387.1"/>
    <property type="molecule type" value="Genomic_DNA"/>
</dbReference>
<evidence type="ECO:0000313" key="2">
    <source>
        <dbReference type="Proteomes" id="UP000007590"/>
    </source>
</evidence>
<protein>
    <submittedName>
        <fullName evidence="1">Uncharacterized protein</fullName>
    </submittedName>
</protein>
<dbReference type="eggNOG" id="ENOG5031R56">
    <property type="taxonomic scope" value="Bacteria"/>
</dbReference>
<evidence type="ECO:0000313" key="1">
    <source>
        <dbReference type="EMBL" id="AFD05387.1"/>
    </source>
</evidence>
<reference evidence="1" key="1">
    <citation type="submission" date="2012-02" db="EMBL/GenBank/DDBJ databases">
        <title>The complete genome of Solitalea canadensis DSM 3403.</title>
        <authorList>
            <consortium name="US DOE Joint Genome Institute (JGI-PGF)"/>
            <person name="Lucas S."/>
            <person name="Copeland A."/>
            <person name="Lapidus A."/>
            <person name="Glavina del Rio T."/>
            <person name="Dalin E."/>
            <person name="Tice H."/>
            <person name="Bruce D."/>
            <person name="Goodwin L."/>
            <person name="Pitluck S."/>
            <person name="Peters L."/>
            <person name="Ovchinnikova G."/>
            <person name="Lu M."/>
            <person name="Kyrpides N."/>
            <person name="Mavromatis K."/>
            <person name="Ivanova N."/>
            <person name="Brettin T."/>
            <person name="Detter J.C."/>
            <person name="Han C."/>
            <person name="Larimer F."/>
            <person name="Land M."/>
            <person name="Hauser L."/>
            <person name="Markowitz V."/>
            <person name="Cheng J.-F."/>
            <person name="Hugenholtz P."/>
            <person name="Woyke T."/>
            <person name="Wu D."/>
            <person name="Spring S."/>
            <person name="Schroeder M."/>
            <person name="Kopitz M."/>
            <person name="Brambilla E."/>
            <person name="Klenk H.-P."/>
            <person name="Eisen J.A."/>
        </authorList>
    </citation>
    <scope>NUCLEOTIDE SEQUENCE</scope>
    <source>
        <strain evidence="1">DSM 3403</strain>
    </source>
</reference>
<keyword evidence="2" id="KW-1185">Reference proteome</keyword>
<name>H8KNX6_SOLCM</name>
<proteinExistence type="predicted"/>
<accession>H8KNX6</accession>
<dbReference type="HOGENOM" id="CLU_1085433_0_0_10"/>
<organism evidence="1 2">
    <name type="scientific">Solitalea canadensis (strain ATCC 29591 / DSM 3403 / JCM 21819 / LMG 8368 / NBRC 15130 / NCIMB 12057 / USAM 9D)</name>
    <name type="common">Flexibacter canadensis</name>
    <dbReference type="NCBI Taxonomy" id="929556"/>
    <lineage>
        <taxon>Bacteria</taxon>
        <taxon>Pseudomonadati</taxon>
        <taxon>Bacteroidota</taxon>
        <taxon>Sphingobacteriia</taxon>
        <taxon>Sphingobacteriales</taxon>
        <taxon>Sphingobacteriaceae</taxon>
        <taxon>Solitalea</taxon>
    </lineage>
</organism>